<sequence>MPPRRATRAQIARDAREAQDEHAQPAVPQVDQEAMRRMVQDAARQAAQEAVQQIAQETARQAAQEAARVAAQEVARQLAAAQQGPQVHVQQGPQIQVQQAPPVQAQQDHQIPDQQVPLPQVPLQHVPAQQFAQGVQDLPPPPPRPQVYQAYDESFYRLTRHMRDMDMEHFSGTIDPIAAHDWKLALKRKLEIIECPPELSLRLTMQYLRGDALVWWEGIRLDHDGPERLTFEDFIREFDRKYFPEEAMDKQRSDFDHVSQGEMSVREYERKFNQLRRFAGGGITEKDLIRRFLKGMRVDIRNRCRVVTYQRLGDLVEKAAEQEEGLAEEKKLARAAQIKSGKAPESQRRAVDHSRLPSCTRCHRRHVGQCTKCFTCGQLGHVSRYCRVIPVDTTPVKQIPAPAVANPICYGCKQSGHIFRDCPRRGNAALPPPPKRLAIAPRVFTVGDAQGAEPIAGKLLIQTCCVLSILVLWLSFVVSKNLV</sequence>
<dbReference type="OrthoDB" id="1113507at2759"/>
<evidence type="ECO:0000256" key="3">
    <source>
        <dbReference type="SAM" id="Phobius"/>
    </source>
</evidence>
<keyword evidence="5" id="KW-1185">Reference proteome</keyword>
<dbReference type="Gene3D" id="4.10.60.10">
    <property type="entry name" value="Zinc finger, CCHC-type"/>
    <property type="match status" value="1"/>
</dbReference>
<evidence type="ECO:0000313" key="6">
    <source>
        <dbReference type="RefSeq" id="XP_056846166.1"/>
    </source>
</evidence>
<dbReference type="GO" id="GO:0008270">
    <property type="term" value="F:zinc ion binding"/>
    <property type="evidence" value="ECO:0007669"/>
    <property type="project" value="UniProtKB-KW"/>
</dbReference>
<dbReference type="InterPro" id="IPR001878">
    <property type="entry name" value="Znf_CCHC"/>
</dbReference>
<feature type="domain" description="CCHC-type" evidence="4">
    <location>
        <begin position="372"/>
        <end position="387"/>
    </location>
</feature>
<dbReference type="PROSITE" id="PS50158">
    <property type="entry name" value="ZF_CCHC"/>
    <property type="match status" value="2"/>
</dbReference>
<keyword evidence="3" id="KW-0812">Transmembrane</keyword>
<dbReference type="SMART" id="SM00343">
    <property type="entry name" value="ZnF_C2HC"/>
    <property type="match status" value="2"/>
</dbReference>
<evidence type="ECO:0000313" key="7">
    <source>
        <dbReference type="RefSeq" id="XP_056846167.1"/>
    </source>
</evidence>
<keyword evidence="3" id="KW-1133">Transmembrane helix</keyword>
<keyword evidence="1" id="KW-0862">Zinc</keyword>
<feature type="region of interest" description="Disordered" evidence="2">
    <location>
        <begin position="1"/>
        <end position="36"/>
    </location>
</feature>
<dbReference type="SUPFAM" id="SSF57756">
    <property type="entry name" value="Retrovirus zinc finger-like domains"/>
    <property type="match status" value="1"/>
</dbReference>
<organism evidence="5 6">
    <name type="scientific">Raphanus sativus</name>
    <name type="common">Radish</name>
    <name type="synonym">Raphanus raphanistrum var. sativus</name>
    <dbReference type="NCBI Taxonomy" id="3726"/>
    <lineage>
        <taxon>Eukaryota</taxon>
        <taxon>Viridiplantae</taxon>
        <taxon>Streptophyta</taxon>
        <taxon>Embryophyta</taxon>
        <taxon>Tracheophyta</taxon>
        <taxon>Spermatophyta</taxon>
        <taxon>Magnoliopsida</taxon>
        <taxon>eudicotyledons</taxon>
        <taxon>Gunneridae</taxon>
        <taxon>Pentapetalae</taxon>
        <taxon>rosids</taxon>
        <taxon>malvids</taxon>
        <taxon>Brassicales</taxon>
        <taxon>Brassicaceae</taxon>
        <taxon>Brassiceae</taxon>
        <taxon>Raphanus</taxon>
    </lineage>
</organism>
<dbReference type="GeneID" id="108815200"/>
<feature type="domain" description="CCHC-type" evidence="4">
    <location>
        <begin position="409"/>
        <end position="424"/>
    </location>
</feature>
<feature type="region of interest" description="Disordered" evidence="2">
    <location>
        <begin position="85"/>
        <end position="109"/>
    </location>
</feature>
<keyword evidence="1" id="KW-0863">Zinc-finger</keyword>
<dbReference type="KEGG" id="rsz:108815200"/>
<dbReference type="Pfam" id="PF03732">
    <property type="entry name" value="Retrotrans_gag"/>
    <property type="match status" value="1"/>
</dbReference>
<accession>A0A9W3C3U9</accession>
<dbReference type="RefSeq" id="XP_056846166.1">
    <property type="nucleotide sequence ID" value="XM_056990186.1"/>
</dbReference>
<dbReference type="AlphaFoldDB" id="A0A9W3C3U9"/>
<feature type="transmembrane region" description="Helical" evidence="3">
    <location>
        <begin position="459"/>
        <end position="478"/>
    </location>
</feature>
<evidence type="ECO:0000256" key="2">
    <source>
        <dbReference type="SAM" id="MobiDB-lite"/>
    </source>
</evidence>
<feature type="compositionally biased region" description="Basic and acidic residues" evidence="2">
    <location>
        <begin position="11"/>
        <end position="23"/>
    </location>
</feature>
<evidence type="ECO:0000259" key="4">
    <source>
        <dbReference type="PROSITE" id="PS50158"/>
    </source>
</evidence>
<dbReference type="GO" id="GO:0003676">
    <property type="term" value="F:nucleic acid binding"/>
    <property type="evidence" value="ECO:0007669"/>
    <property type="project" value="InterPro"/>
</dbReference>
<dbReference type="InterPro" id="IPR005162">
    <property type="entry name" value="Retrotrans_gag_dom"/>
</dbReference>
<dbReference type="Proteomes" id="UP000504610">
    <property type="component" value="Chromosome 7"/>
</dbReference>
<proteinExistence type="predicted"/>
<keyword evidence="3" id="KW-0472">Membrane</keyword>
<reference evidence="6 7" key="2">
    <citation type="submission" date="2025-04" db="UniProtKB">
        <authorList>
            <consortium name="RefSeq"/>
        </authorList>
    </citation>
    <scope>IDENTIFICATION</scope>
    <source>
        <tissue evidence="6 7">Leaf</tissue>
    </source>
</reference>
<dbReference type="PANTHER" id="PTHR34482">
    <property type="entry name" value="DNA DAMAGE-INDUCIBLE PROTEIN 1-LIKE"/>
    <property type="match status" value="1"/>
</dbReference>
<dbReference type="RefSeq" id="XP_056846167.1">
    <property type="nucleotide sequence ID" value="XM_056990187.1"/>
</dbReference>
<dbReference type="Pfam" id="PF00098">
    <property type="entry name" value="zf-CCHC"/>
    <property type="match status" value="1"/>
</dbReference>
<reference evidence="5" key="1">
    <citation type="journal article" date="2019" name="Database">
        <title>The radish genome database (RadishGD): an integrated information resource for radish genomics.</title>
        <authorList>
            <person name="Yu H.J."/>
            <person name="Baek S."/>
            <person name="Lee Y.J."/>
            <person name="Cho A."/>
            <person name="Mun J.H."/>
        </authorList>
    </citation>
    <scope>NUCLEOTIDE SEQUENCE [LARGE SCALE GENOMIC DNA]</scope>
    <source>
        <strain evidence="5">cv. WK10039</strain>
    </source>
</reference>
<name>A0A9W3C3U9_RAPSA</name>
<evidence type="ECO:0000313" key="5">
    <source>
        <dbReference type="Proteomes" id="UP000504610"/>
    </source>
</evidence>
<protein>
    <submittedName>
        <fullName evidence="6 7">Uncharacterized protein LOC108815200</fullName>
    </submittedName>
</protein>
<evidence type="ECO:0000256" key="1">
    <source>
        <dbReference type="PROSITE-ProRule" id="PRU00047"/>
    </source>
</evidence>
<dbReference type="InterPro" id="IPR036875">
    <property type="entry name" value="Znf_CCHC_sf"/>
</dbReference>
<dbReference type="PANTHER" id="PTHR34482:SF49">
    <property type="entry name" value="RETROTRANSPOSON GAG DOMAIN-CONTAINING PROTEIN"/>
    <property type="match status" value="1"/>
</dbReference>
<keyword evidence="1" id="KW-0479">Metal-binding</keyword>
<gene>
    <name evidence="6 7" type="primary">LOC108815200</name>
</gene>